<protein>
    <submittedName>
        <fullName evidence="1">Uncharacterized protein</fullName>
    </submittedName>
</protein>
<proteinExistence type="predicted"/>
<accession>A0A2X2UWR3</accession>
<dbReference type="Proteomes" id="UP000250169">
    <property type="component" value="Unassembled WGS sequence"/>
</dbReference>
<name>A0A2X2UWR3_CAPOC</name>
<gene>
    <name evidence="1" type="ORF">NCTC11545_01187</name>
</gene>
<organism evidence="1 2">
    <name type="scientific">Capnocytophaga ochracea</name>
    <dbReference type="NCBI Taxonomy" id="1018"/>
    <lineage>
        <taxon>Bacteria</taxon>
        <taxon>Pseudomonadati</taxon>
        <taxon>Bacteroidota</taxon>
        <taxon>Flavobacteriia</taxon>
        <taxon>Flavobacteriales</taxon>
        <taxon>Flavobacteriaceae</taxon>
        <taxon>Capnocytophaga</taxon>
    </lineage>
</organism>
<evidence type="ECO:0000313" key="1">
    <source>
        <dbReference type="EMBL" id="SQA93810.1"/>
    </source>
</evidence>
<dbReference type="AlphaFoldDB" id="A0A2X2UWR3"/>
<dbReference type="RefSeq" id="WP_111972576.1">
    <property type="nucleotide sequence ID" value="NZ_UAVS01000005.1"/>
</dbReference>
<reference evidence="1 2" key="1">
    <citation type="submission" date="2018-06" db="EMBL/GenBank/DDBJ databases">
        <authorList>
            <consortium name="Pathogen Informatics"/>
            <person name="Doyle S."/>
        </authorList>
    </citation>
    <scope>NUCLEOTIDE SEQUENCE [LARGE SCALE GENOMIC DNA]</scope>
    <source>
        <strain evidence="1 2">NCTC11545</strain>
    </source>
</reference>
<evidence type="ECO:0000313" key="2">
    <source>
        <dbReference type="Proteomes" id="UP000250169"/>
    </source>
</evidence>
<sequence>MYTTFTDLNIFKDVRLNAYLDTIYSAVLNEFSDEQLPVICGSVAKVMQGVYSENYLAKDIDLIVENWQVHRFLEHQLPLLFPDNRIEIRPERIILVTKIIAIEFWRPNEQFEIDLYKNFIKYKRYAY</sequence>
<dbReference type="EMBL" id="UAVS01000005">
    <property type="protein sequence ID" value="SQA93810.1"/>
    <property type="molecule type" value="Genomic_DNA"/>
</dbReference>